<gene>
    <name evidence="2" type="ORF">DCHRY22_LOCUS10519</name>
</gene>
<proteinExistence type="predicted"/>
<evidence type="ECO:0000313" key="2">
    <source>
        <dbReference type="EMBL" id="CAG9573592.1"/>
    </source>
</evidence>
<dbReference type="EMBL" id="CAKASE010000070">
    <property type="protein sequence ID" value="CAG9573592.1"/>
    <property type="molecule type" value="Genomic_DNA"/>
</dbReference>
<feature type="coiled-coil region" evidence="1">
    <location>
        <begin position="257"/>
        <end position="294"/>
    </location>
</feature>
<name>A0A8J2W5W3_9NEOP</name>
<dbReference type="Gene3D" id="1.10.287.1490">
    <property type="match status" value="1"/>
</dbReference>
<dbReference type="SUPFAM" id="SSF57997">
    <property type="entry name" value="Tropomyosin"/>
    <property type="match status" value="1"/>
</dbReference>
<evidence type="ECO:0000313" key="3">
    <source>
        <dbReference type="Proteomes" id="UP000789524"/>
    </source>
</evidence>
<dbReference type="OrthoDB" id="269872at2759"/>
<keyword evidence="3" id="KW-1185">Reference proteome</keyword>
<feature type="coiled-coil region" evidence="1">
    <location>
        <begin position="6"/>
        <end position="37"/>
    </location>
</feature>
<dbReference type="Proteomes" id="UP000789524">
    <property type="component" value="Unassembled WGS sequence"/>
</dbReference>
<protein>
    <submittedName>
        <fullName evidence="2">(African queen) hypothetical protein</fullName>
    </submittedName>
</protein>
<sequence>MDSEILLARENEFKKLNMQLEKKSENLLKRIENAVEKRDIFSDFLNNSTLTEKRSHKRGFTKDNLRSKTENQIQKDDLNLEHRDLEVKERNEFKNGMHEKLHTDDWLERKCDCINKKNNDLEFLYAFVSVNVKNNVLPPSFLKDKVTVESVCKFMSAKVNLMQEQINNVQAAIDKKAKQYDKHMIQLAEYEAERLSLLNRDNNMKSEIADIKAKYSVMQNKLNDKERLYKEQRSVTDRLTNDLKQIKSRNTSVEARCASQEEVIATLKQQLETAKITEKELRESSRNISSSQQNAISRLEARVKALITTVDKQMALIHNLRKQNVMLQTEGALRAFEKEYCDFLKQDM</sequence>
<reference evidence="2" key="1">
    <citation type="submission" date="2021-09" db="EMBL/GenBank/DDBJ databases">
        <authorList>
            <person name="Martin H S."/>
        </authorList>
    </citation>
    <scope>NUCLEOTIDE SEQUENCE</scope>
</reference>
<comment type="caution">
    <text evidence="2">The sequence shown here is derived from an EMBL/GenBank/DDBJ whole genome shotgun (WGS) entry which is preliminary data.</text>
</comment>
<dbReference type="AlphaFoldDB" id="A0A8J2W5W3"/>
<keyword evidence="1" id="KW-0175">Coiled coil</keyword>
<organism evidence="2 3">
    <name type="scientific">Danaus chrysippus</name>
    <name type="common">African queen</name>
    <dbReference type="NCBI Taxonomy" id="151541"/>
    <lineage>
        <taxon>Eukaryota</taxon>
        <taxon>Metazoa</taxon>
        <taxon>Ecdysozoa</taxon>
        <taxon>Arthropoda</taxon>
        <taxon>Hexapoda</taxon>
        <taxon>Insecta</taxon>
        <taxon>Pterygota</taxon>
        <taxon>Neoptera</taxon>
        <taxon>Endopterygota</taxon>
        <taxon>Lepidoptera</taxon>
        <taxon>Glossata</taxon>
        <taxon>Ditrysia</taxon>
        <taxon>Papilionoidea</taxon>
        <taxon>Nymphalidae</taxon>
        <taxon>Danainae</taxon>
        <taxon>Danaini</taxon>
        <taxon>Danaina</taxon>
        <taxon>Danaus</taxon>
        <taxon>Anosia</taxon>
    </lineage>
</organism>
<accession>A0A8J2W5W3</accession>
<evidence type="ECO:0000256" key="1">
    <source>
        <dbReference type="SAM" id="Coils"/>
    </source>
</evidence>
<feature type="coiled-coil region" evidence="1">
    <location>
        <begin position="159"/>
        <end position="228"/>
    </location>
</feature>